<feature type="region of interest" description="Disordered" evidence="1">
    <location>
        <begin position="1"/>
        <end position="88"/>
    </location>
</feature>
<sequence length="110" mass="12092">MRVQKTMRRTSGWTGERKRLMDGCVDPKDSQQPVHTQSSLNATSHHAPGVMDDLASDNPSPLQPLPPSNQQQPLPPPPPPCPPAQSCGLYAHMIPASVHSLQHEEKRTDM</sequence>
<dbReference type="EMBL" id="JAERUA010000003">
    <property type="protein sequence ID" value="KAI1901738.1"/>
    <property type="molecule type" value="Genomic_DNA"/>
</dbReference>
<keyword evidence="3" id="KW-1185">Reference proteome</keyword>
<organism evidence="2 3">
    <name type="scientific">Albula goreensis</name>
    <dbReference type="NCBI Taxonomy" id="1534307"/>
    <lineage>
        <taxon>Eukaryota</taxon>
        <taxon>Metazoa</taxon>
        <taxon>Chordata</taxon>
        <taxon>Craniata</taxon>
        <taxon>Vertebrata</taxon>
        <taxon>Euteleostomi</taxon>
        <taxon>Actinopterygii</taxon>
        <taxon>Neopterygii</taxon>
        <taxon>Teleostei</taxon>
        <taxon>Albuliformes</taxon>
        <taxon>Albulidae</taxon>
        <taxon>Albula</taxon>
    </lineage>
</organism>
<protein>
    <submittedName>
        <fullName evidence="2">Uncharacterized protein</fullName>
    </submittedName>
</protein>
<dbReference type="OrthoDB" id="10484708at2759"/>
<comment type="caution">
    <text evidence="2">The sequence shown here is derived from an EMBL/GenBank/DDBJ whole genome shotgun (WGS) entry which is preliminary data.</text>
</comment>
<evidence type="ECO:0000313" key="2">
    <source>
        <dbReference type="EMBL" id="KAI1901738.1"/>
    </source>
</evidence>
<feature type="compositionally biased region" description="Basic and acidic residues" evidence="1">
    <location>
        <begin position="15"/>
        <end position="29"/>
    </location>
</feature>
<feature type="compositionally biased region" description="Polar residues" evidence="1">
    <location>
        <begin position="30"/>
        <end position="44"/>
    </location>
</feature>
<gene>
    <name evidence="2" type="ORF">AGOR_G00037490</name>
</gene>
<dbReference type="AlphaFoldDB" id="A0A8T3E4B8"/>
<dbReference type="Proteomes" id="UP000829720">
    <property type="component" value="Unassembled WGS sequence"/>
</dbReference>
<proteinExistence type="predicted"/>
<evidence type="ECO:0000313" key="3">
    <source>
        <dbReference type="Proteomes" id="UP000829720"/>
    </source>
</evidence>
<evidence type="ECO:0000256" key="1">
    <source>
        <dbReference type="SAM" id="MobiDB-lite"/>
    </source>
</evidence>
<name>A0A8T3E4B8_9TELE</name>
<reference evidence="2" key="1">
    <citation type="submission" date="2021-01" db="EMBL/GenBank/DDBJ databases">
        <authorList>
            <person name="Zahm M."/>
            <person name="Roques C."/>
            <person name="Cabau C."/>
            <person name="Klopp C."/>
            <person name="Donnadieu C."/>
            <person name="Jouanno E."/>
            <person name="Lampietro C."/>
            <person name="Louis A."/>
            <person name="Herpin A."/>
            <person name="Echchiki A."/>
            <person name="Berthelot C."/>
            <person name="Parey E."/>
            <person name="Roest-Crollius H."/>
            <person name="Braasch I."/>
            <person name="Postlethwait J."/>
            <person name="Bobe J."/>
            <person name="Montfort J."/>
            <person name="Bouchez O."/>
            <person name="Begum T."/>
            <person name="Mejri S."/>
            <person name="Adams A."/>
            <person name="Chen W.-J."/>
            <person name="Guiguen Y."/>
        </authorList>
    </citation>
    <scope>NUCLEOTIDE SEQUENCE</scope>
    <source>
        <tissue evidence="2">Blood</tissue>
    </source>
</reference>
<feature type="compositionally biased region" description="Pro residues" evidence="1">
    <location>
        <begin position="61"/>
        <end position="83"/>
    </location>
</feature>
<accession>A0A8T3E4B8</accession>